<evidence type="ECO:0000256" key="1">
    <source>
        <dbReference type="SAM" id="MobiDB-lite"/>
    </source>
</evidence>
<protein>
    <submittedName>
        <fullName evidence="2">Uncharacterized protein</fullName>
    </submittedName>
</protein>
<proteinExistence type="predicted"/>
<gene>
    <name evidence="2" type="ORF">BFJ72_g2793</name>
</gene>
<evidence type="ECO:0000313" key="2">
    <source>
        <dbReference type="EMBL" id="RKL47056.1"/>
    </source>
</evidence>
<feature type="region of interest" description="Disordered" evidence="1">
    <location>
        <begin position="22"/>
        <end position="42"/>
    </location>
</feature>
<dbReference type="Proteomes" id="UP000283569">
    <property type="component" value="Unassembled WGS sequence"/>
</dbReference>
<accession>A0A420TZW8</accession>
<feature type="compositionally biased region" description="Acidic residues" evidence="1">
    <location>
        <begin position="24"/>
        <end position="34"/>
    </location>
</feature>
<dbReference type="EMBL" id="MRDB01000006">
    <property type="protein sequence ID" value="RKL47056.1"/>
    <property type="molecule type" value="Genomic_DNA"/>
</dbReference>
<name>A0A420TZW8_GIBIN</name>
<sequence length="734" mass="82421">MSTTVISELERFLKPIVEFVEPNSDSDESEEDSSVEGSSNGKVRFGHVQIPPYRLGKVSLLESVRQISMKANRFNAEMIFVVSDREKELGVGVNDDGKITPVILTFSELIDSLRASKKGAKMAKWTTSPKPWKRGKALPVGIVLAICLDPHMSADCALCVLGTVRWAIDQACDYDETDIRILTFSAEKEFNFLSEVVSFLSPDKHVASVNLAARGLTNAAHNSWVCTQPSSVACAGDILQKLRPTKEGRRLILSFDETLEREFKTQLKEDEQATVEFRTVEATVSVAPLLDLKRSEKGPNVLFITFQGEVPFLPLAIRSFDDLYVVMGTSGINKKAWDEFSRQTIELPHWASTEDRNLQQWWVNQPSIPSRFLYTVGQKLELFIEAGGPRFRLVENSHLGGFIASLADVASWGIDPAAALACFVSKSRRAQEMSLRLRTQGLTAKDGLGLGLSESEAAVFRSVASMLGYDHRLALFVALDSRPEVRRVKVQLAAMLKYSTDQVICIHQSVFDDRKKYNSVIRGCHGHGSSMARQGTMWLNLGLLKRHQKMAELQDADGSPEDTLSELVRVRSDRALLIGTETGEILDRLVKLGVNVENDSSVAHESNELRQEAKDEISYHLVRSFTHNLVVTENLSANEKDAPRLSHKVMSTWLDVRQYERARLIEINSYVKKDMGRAFGIGYNFGWDKHGHPTLSDWTYIPSIVVAEWRSKFEPDVTFYEILNTDVERMERRS</sequence>
<organism evidence="2 3">
    <name type="scientific">Gibberella intermedia</name>
    <name type="common">Bulb rot disease fungus</name>
    <name type="synonym">Fusarium proliferatum</name>
    <dbReference type="NCBI Taxonomy" id="948311"/>
    <lineage>
        <taxon>Eukaryota</taxon>
        <taxon>Fungi</taxon>
        <taxon>Dikarya</taxon>
        <taxon>Ascomycota</taxon>
        <taxon>Pezizomycotina</taxon>
        <taxon>Sordariomycetes</taxon>
        <taxon>Hypocreomycetidae</taxon>
        <taxon>Hypocreales</taxon>
        <taxon>Nectriaceae</taxon>
        <taxon>Fusarium</taxon>
        <taxon>Fusarium fujikuroi species complex</taxon>
    </lineage>
</organism>
<comment type="caution">
    <text evidence="2">The sequence shown here is derived from an EMBL/GenBank/DDBJ whole genome shotgun (WGS) entry which is preliminary data.</text>
</comment>
<reference evidence="2 3" key="1">
    <citation type="journal article" date="2018" name="Sci. Rep.">
        <title>Characterisation of pathogen-specific regions and novel effector candidates in Fusarium oxysporum f. sp. cepae.</title>
        <authorList>
            <person name="Armitage A.D."/>
            <person name="Taylor A."/>
            <person name="Sobczyk M.K."/>
            <person name="Baxter L."/>
            <person name="Greenfield B.P."/>
            <person name="Bates H.J."/>
            <person name="Wilson F."/>
            <person name="Jackson A.C."/>
            <person name="Ott S."/>
            <person name="Harrison R.J."/>
            <person name="Clarkson J.P."/>
        </authorList>
    </citation>
    <scope>NUCLEOTIDE SEQUENCE [LARGE SCALE GENOMIC DNA]</scope>
    <source>
        <strain evidence="2 3">Fp_A8</strain>
    </source>
</reference>
<dbReference type="AlphaFoldDB" id="A0A420TZW8"/>
<evidence type="ECO:0000313" key="3">
    <source>
        <dbReference type="Proteomes" id="UP000283569"/>
    </source>
</evidence>